<dbReference type="Pfam" id="PF10245">
    <property type="entry name" value="MRP-S22"/>
    <property type="match status" value="1"/>
</dbReference>
<sequence length="375" mass="42208">MFASLRSVAVWRQASASSMARGISTSRMLAKNGNSKPSASENKENDETQEFEEEEIAVETQVLGAEPVKSLMPEPEKEEGDSVDKEVSGKDEAKEMVNRLNESSGGDKKWLGFNGWLKTEGAAFKDMRAGNVNYVGVKYPFPLNPFFRPRPPVSDSIKEAIYSNYLKDPVKVTPRFLADKYGISIKRVEAIIKLKAIEHHQIAHKEIVPQVNLTKGMESMLGVNSKHTSKEKAIVEITSVSGPRFQAVPEGETFKAVEAAEVLGRQPYQQIVDRLAASKPFTVDYEGLDEEFAPRPQKKLSMAEQSKLDNIGSAKDEVVEKNDALTSQRWKFVFTDIGKNKDMKDRFVLIREKDGTLKKANRDYKLKRYGQLWFH</sequence>
<organism evidence="2 3">
    <name type="scientific">Coemansia brasiliensis</name>
    <dbReference type="NCBI Taxonomy" id="2650707"/>
    <lineage>
        <taxon>Eukaryota</taxon>
        <taxon>Fungi</taxon>
        <taxon>Fungi incertae sedis</taxon>
        <taxon>Zoopagomycota</taxon>
        <taxon>Kickxellomycotina</taxon>
        <taxon>Kickxellomycetes</taxon>
        <taxon>Kickxellales</taxon>
        <taxon>Kickxellaceae</taxon>
        <taxon>Coemansia</taxon>
    </lineage>
</organism>
<dbReference type="PANTHER" id="PTHR28158:SF1">
    <property type="entry name" value="SMALL RIBOSOMAL SUBUNIT PROTEIN MS45"/>
    <property type="match status" value="1"/>
</dbReference>
<dbReference type="Pfam" id="PF12298">
    <property type="entry name" value="Bot1p"/>
    <property type="match status" value="1"/>
</dbReference>
<feature type="region of interest" description="Disordered" evidence="1">
    <location>
        <begin position="13"/>
        <end position="92"/>
    </location>
</feature>
<evidence type="ECO:0000313" key="2">
    <source>
        <dbReference type="EMBL" id="KAJ2850358.1"/>
    </source>
</evidence>
<dbReference type="InterPro" id="IPR019374">
    <property type="entry name" value="Ribosomal_mS22"/>
</dbReference>
<reference evidence="2" key="1">
    <citation type="submission" date="2022-07" db="EMBL/GenBank/DDBJ databases">
        <title>Phylogenomic reconstructions and comparative analyses of Kickxellomycotina fungi.</title>
        <authorList>
            <person name="Reynolds N.K."/>
            <person name="Stajich J.E."/>
            <person name="Barry K."/>
            <person name="Grigoriev I.V."/>
            <person name="Crous P."/>
            <person name="Smith M.E."/>
        </authorList>
    </citation>
    <scope>NUCLEOTIDE SEQUENCE</scope>
    <source>
        <strain evidence="2">NRRL 1566</strain>
    </source>
</reference>
<dbReference type="Proteomes" id="UP001139887">
    <property type="component" value="Unassembled WGS sequence"/>
</dbReference>
<feature type="compositionally biased region" description="Basic and acidic residues" evidence="1">
    <location>
        <begin position="80"/>
        <end position="92"/>
    </location>
</feature>
<comment type="caution">
    <text evidence="2">The sequence shown here is derived from an EMBL/GenBank/DDBJ whole genome shotgun (WGS) entry which is preliminary data.</text>
</comment>
<dbReference type="GO" id="GO:0005763">
    <property type="term" value="C:mitochondrial small ribosomal subunit"/>
    <property type="evidence" value="ECO:0007669"/>
    <property type="project" value="TreeGrafter"/>
</dbReference>
<dbReference type="GO" id="GO:0032543">
    <property type="term" value="P:mitochondrial translation"/>
    <property type="evidence" value="ECO:0007669"/>
    <property type="project" value="TreeGrafter"/>
</dbReference>
<gene>
    <name evidence="2" type="ORF">IWW36_001975</name>
</gene>
<dbReference type="OrthoDB" id="10052321at2759"/>
<feature type="compositionally biased region" description="Polar residues" evidence="1">
    <location>
        <begin position="14"/>
        <end position="40"/>
    </location>
</feature>
<dbReference type="GO" id="GO:0003735">
    <property type="term" value="F:structural constituent of ribosome"/>
    <property type="evidence" value="ECO:0007669"/>
    <property type="project" value="TreeGrafter"/>
</dbReference>
<keyword evidence="3" id="KW-1185">Reference proteome</keyword>
<dbReference type="InterPro" id="IPR021036">
    <property type="entry name" value="Ribosomal_mS45"/>
</dbReference>
<dbReference type="AlphaFoldDB" id="A0A9W8IFS7"/>
<protein>
    <submittedName>
        <fullName evidence="2">Uncharacterized protein</fullName>
    </submittedName>
</protein>
<name>A0A9W8IFS7_9FUNG</name>
<dbReference type="PANTHER" id="PTHR28158">
    <property type="entry name" value="37S RIBOSOMAL PROTEIN S35, MITOCHONDRIAL"/>
    <property type="match status" value="1"/>
</dbReference>
<dbReference type="EMBL" id="JANBUW010000035">
    <property type="protein sequence ID" value="KAJ2850358.1"/>
    <property type="molecule type" value="Genomic_DNA"/>
</dbReference>
<proteinExistence type="predicted"/>
<evidence type="ECO:0000256" key="1">
    <source>
        <dbReference type="SAM" id="MobiDB-lite"/>
    </source>
</evidence>
<feature type="compositionally biased region" description="Acidic residues" evidence="1">
    <location>
        <begin position="47"/>
        <end position="57"/>
    </location>
</feature>
<evidence type="ECO:0000313" key="3">
    <source>
        <dbReference type="Proteomes" id="UP001139887"/>
    </source>
</evidence>
<accession>A0A9W8IFS7</accession>